<reference evidence="1" key="1">
    <citation type="journal article" date="2015" name="Nature">
        <title>Complex archaea that bridge the gap between prokaryotes and eukaryotes.</title>
        <authorList>
            <person name="Spang A."/>
            <person name="Saw J.H."/>
            <person name="Jorgensen S.L."/>
            <person name="Zaremba-Niedzwiedzka K."/>
            <person name="Martijn J."/>
            <person name="Lind A.E."/>
            <person name="van Eijk R."/>
            <person name="Schleper C."/>
            <person name="Guy L."/>
            <person name="Ettema T.J."/>
        </authorList>
    </citation>
    <scope>NUCLEOTIDE SEQUENCE</scope>
</reference>
<dbReference type="EMBL" id="LAZR01069824">
    <property type="protein sequence ID" value="KKK46952.1"/>
    <property type="molecule type" value="Genomic_DNA"/>
</dbReference>
<sequence>MQLSSDDNDLERTESLFKQPGAIFDEKQWTFLKQRYRLTSREVQVAILIC</sequence>
<protein>
    <submittedName>
        <fullName evidence="1">Uncharacterized protein</fullName>
    </submittedName>
</protein>
<comment type="caution">
    <text evidence="1">The sequence shown here is derived from an EMBL/GenBank/DDBJ whole genome shotgun (WGS) entry which is preliminary data.</text>
</comment>
<name>A0A0F8VRL7_9ZZZZ</name>
<gene>
    <name evidence="1" type="ORF">LCGC14_3160090</name>
</gene>
<proteinExistence type="predicted"/>
<feature type="non-terminal residue" evidence="1">
    <location>
        <position position="50"/>
    </location>
</feature>
<accession>A0A0F8VRL7</accession>
<dbReference type="AlphaFoldDB" id="A0A0F8VRL7"/>
<evidence type="ECO:0000313" key="1">
    <source>
        <dbReference type="EMBL" id="KKK46952.1"/>
    </source>
</evidence>
<organism evidence="1">
    <name type="scientific">marine sediment metagenome</name>
    <dbReference type="NCBI Taxonomy" id="412755"/>
    <lineage>
        <taxon>unclassified sequences</taxon>
        <taxon>metagenomes</taxon>
        <taxon>ecological metagenomes</taxon>
    </lineage>
</organism>